<dbReference type="Pfam" id="PF00534">
    <property type="entry name" value="Glycos_transf_1"/>
    <property type="match status" value="1"/>
</dbReference>
<feature type="domain" description="Glycosyl transferase family 1" evidence="1">
    <location>
        <begin position="175"/>
        <end position="340"/>
    </location>
</feature>
<evidence type="ECO:0000259" key="2">
    <source>
        <dbReference type="Pfam" id="PF13439"/>
    </source>
</evidence>
<dbReference type="InterPro" id="IPR001296">
    <property type="entry name" value="Glyco_trans_1"/>
</dbReference>
<evidence type="ECO:0000259" key="1">
    <source>
        <dbReference type="Pfam" id="PF00534"/>
    </source>
</evidence>
<gene>
    <name evidence="3" type="ORF">COX41_00200</name>
</gene>
<dbReference type="Proteomes" id="UP000231292">
    <property type="component" value="Unassembled WGS sequence"/>
</dbReference>
<accession>A0A2G9YKY0</accession>
<protein>
    <recommendedName>
        <fullName evidence="5">Glycosyltransferase family 1 protein</fullName>
    </recommendedName>
</protein>
<dbReference type="CDD" id="cd03801">
    <property type="entry name" value="GT4_PimA-like"/>
    <property type="match status" value="1"/>
</dbReference>
<reference evidence="3 4" key="1">
    <citation type="submission" date="2017-09" db="EMBL/GenBank/DDBJ databases">
        <title>Depth-based differentiation of microbial function through sediment-hosted aquifers and enrichment of novel symbionts in the deep terrestrial subsurface.</title>
        <authorList>
            <person name="Probst A.J."/>
            <person name="Ladd B."/>
            <person name="Jarett J.K."/>
            <person name="Geller-Mcgrath D.E."/>
            <person name="Sieber C.M."/>
            <person name="Emerson J.B."/>
            <person name="Anantharaman K."/>
            <person name="Thomas B.C."/>
            <person name="Malmstrom R."/>
            <person name="Stieglmeier M."/>
            <person name="Klingl A."/>
            <person name="Woyke T."/>
            <person name="Ryan C.M."/>
            <person name="Banfield J.F."/>
        </authorList>
    </citation>
    <scope>NUCLEOTIDE SEQUENCE [LARGE SCALE GENOMIC DNA]</scope>
    <source>
        <strain evidence="3">CG23_combo_of_CG06-09_8_20_14_all_41_10</strain>
    </source>
</reference>
<name>A0A2G9YKY0_9BACT</name>
<proteinExistence type="predicted"/>
<sequence length="368" mass="40816">MKILFLVNHLNIGGITSYILNLSCGLKQRGHSVFIASGGGGLLPKFKELGIGHIPIPIKTKNELSPKIILGAFKLSKIIKDNEIDIVHSHSRTTQVLGCLLHKFTGVKHISTCHGFFKRRLARRIFPCWGERVIAISEQVKEHLINDFKLNPSKIILVHNGIDMDRFKRFSAADREKAKLKLGLKSGPVVGIVARLSDVKGHKYLIGAMKSILAIYPEAQLLIVGEGKMEKELKRLTESFNIEKSVFFIPEAYDTREILPAMDIFVMPSLKEGLGLALMEAMASGLAVIGSRVGGIKTLITEGKNGLLFEPRDTEGLKEAIITLLADPKKREALAKGAEEFIKDNFSKDKMVLETERVYQEVINERAG</sequence>
<dbReference type="GO" id="GO:0016757">
    <property type="term" value="F:glycosyltransferase activity"/>
    <property type="evidence" value="ECO:0007669"/>
    <property type="project" value="InterPro"/>
</dbReference>
<comment type="caution">
    <text evidence="3">The sequence shown here is derived from an EMBL/GenBank/DDBJ whole genome shotgun (WGS) entry which is preliminary data.</text>
</comment>
<evidence type="ECO:0000313" key="3">
    <source>
        <dbReference type="EMBL" id="PIP19907.1"/>
    </source>
</evidence>
<organism evidence="3 4">
    <name type="scientific">Candidatus Sherwoodlollariibacterium unditelluris</name>
    <dbReference type="NCBI Taxonomy" id="1974757"/>
    <lineage>
        <taxon>Bacteria</taxon>
        <taxon>Pseudomonadati</taxon>
        <taxon>Candidatus Omnitrophota</taxon>
        <taxon>Candidatus Sherwoodlollariibacterium</taxon>
    </lineage>
</organism>
<evidence type="ECO:0008006" key="5">
    <source>
        <dbReference type="Google" id="ProtNLM"/>
    </source>
</evidence>
<dbReference type="AlphaFoldDB" id="A0A2G9YKY0"/>
<dbReference type="SUPFAM" id="SSF53756">
    <property type="entry name" value="UDP-Glycosyltransferase/glycogen phosphorylase"/>
    <property type="match status" value="1"/>
</dbReference>
<dbReference type="EMBL" id="PCRK01000006">
    <property type="protein sequence ID" value="PIP19907.1"/>
    <property type="molecule type" value="Genomic_DNA"/>
</dbReference>
<dbReference type="PANTHER" id="PTHR12526">
    <property type="entry name" value="GLYCOSYLTRANSFERASE"/>
    <property type="match status" value="1"/>
</dbReference>
<feature type="domain" description="Glycosyltransferase subfamily 4-like N-terminal" evidence="2">
    <location>
        <begin position="12"/>
        <end position="166"/>
    </location>
</feature>
<dbReference type="InterPro" id="IPR028098">
    <property type="entry name" value="Glyco_trans_4-like_N"/>
</dbReference>
<dbReference type="Gene3D" id="3.40.50.2000">
    <property type="entry name" value="Glycogen Phosphorylase B"/>
    <property type="match status" value="2"/>
</dbReference>
<dbReference type="Pfam" id="PF13439">
    <property type="entry name" value="Glyco_transf_4"/>
    <property type="match status" value="1"/>
</dbReference>
<evidence type="ECO:0000313" key="4">
    <source>
        <dbReference type="Proteomes" id="UP000231292"/>
    </source>
</evidence>